<proteinExistence type="predicted"/>
<sequence length="151" mass="17323">MYHETKDVEISALDADGKPMFSCRIVELAMFSGECLDGLYLFPHKEFLASIRTITLNDALRLDATRLFPFESRASGPALPHLEVLHWNRVRSCSGCFSGCPRLATMRGYHWMFFLFASVLAFMGMTWRCSNHSSQKLTGMERCCRYSRCLF</sequence>
<keyword evidence="1" id="KW-0812">Transmembrane</keyword>
<feature type="transmembrane region" description="Helical" evidence="1">
    <location>
        <begin position="108"/>
        <end position="127"/>
    </location>
</feature>
<evidence type="ECO:0000313" key="2">
    <source>
        <dbReference type="EMBL" id="KAH8101923.1"/>
    </source>
</evidence>
<reference evidence="2" key="1">
    <citation type="journal article" date="2021" name="New Phytol.">
        <title>Evolutionary innovations through gain and loss of genes in the ectomycorrhizal Boletales.</title>
        <authorList>
            <person name="Wu G."/>
            <person name="Miyauchi S."/>
            <person name="Morin E."/>
            <person name="Kuo A."/>
            <person name="Drula E."/>
            <person name="Varga T."/>
            <person name="Kohler A."/>
            <person name="Feng B."/>
            <person name="Cao Y."/>
            <person name="Lipzen A."/>
            <person name="Daum C."/>
            <person name="Hundley H."/>
            <person name="Pangilinan J."/>
            <person name="Johnson J."/>
            <person name="Barry K."/>
            <person name="LaButti K."/>
            <person name="Ng V."/>
            <person name="Ahrendt S."/>
            <person name="Min B."/>
            <person name="Choi I.G."/>
            <person name="Park H."/>
            <person name="Plett J.M."/>
            <person name="Magnuson J."/>
            <person name="Spatafora J.W."/>
            <person name="Nagy L.G."/>
            <person name="Henrissat B."/>
            <person name="Grigoriev I.V."/>
            <person name="Yang Z.L."/>
            <person name="Xu J."/>
            <person name="Martin F.M."/>
        </authorList>
    </citation>
    <scope>NUCLEOTIDE SEQUENCE</scope>
    <source>
        <strain evidence="2">KKN 215</strain>
    </source>
</reference>
<dbReference type="Proteomes" id="UP000813824">
    <property type="component" value="Unassembled WGS sequence"/>
</dbReference>
<keyword evidence="3" id="KW-1185">Reference proteome</keyword>
<evidence type="ECO:0000313" key="3">
    <source>
        <dbReference type="Proteomes" id="UP000813824"/>
    </source>
</evidence>
<organism evidence="2 3">
    <name type="scientific">Cristinia sonorae</name>
    <dbReference type="NCBI Taxonomy" id="1940300"/>
    <lineage>
        <taxon>Eukaryota</taxon>
        <taxon>Fungi</taxon>
        <taxon>Dikarya</taxon>
        <taxon>Basidiomycota</taxon>
        <taxon>Agaricomycotina</taxon>
        <taxon>Agaricomycetes</taxon>
        <taxon>Agaricomycetidae</taxon>
        <taxon>Agaricales</taxon>
        <taxon>Pleurotineae</taxon>
        <taxon>Stephanosporaceae</taxon>
        <taxon>Cristinia</taxon>
    </lineage>
</organism>
<name>A0A8K0XQX1_9AGAR</name>
<comment type="caution">
    <text evidence="2">The sequence shown here is derived from an EMBL/GenBank/DDBJ whole genome shotgun (WGS) entry which is preliminary data.</text>
</comment>
<keyword evidence="1" id="KW-1133">Transmembrane helix</keyword>
<protein>
    <submittedName>
        <fullName evidence="2">Uncharacterized protein</fullName>
    </submittedName>
</protein>
<dbReference type="AlphaFoldDB" id="A0A8K0XQX1"/>
<keyword evidence="1" id="KW-0472">Membrane</keyword>
<accession>A0A8K0XQX1</accession>
<evidence type="ECO:0000256" key="1">
    <source>
        <dbReference type="SAM" id="Phobius"/>
    </source>
</evidence>
<dbReference type="EMBL" id="JAEVFJ010000011">
    <property type="protein sequence ID" value="KAH8101923.1"/>
    <property type="molecule type" value="Genomic_DNA"/>
</dbReference>
<gene>
    <name evidence="2" type="ORF">BXZ70DRAFT_85584</name>
</gene>